<dbReference type="SUPFAM" id="SSF50978">
    <property type="entry name" value="WD40 repeat-like"/>
    <property type="match status" value="1"/>
</dbReference>
<evidence type="ECO:0000256" key="1">
    <source>
        <dbReference type="ARBA" id="ARBA00022574"/>
    </source>
</evidence>
<evidence type="ECO:0000313" key="5">
    <source>
        <dbReference type="Proteomes" id="UP000272942"/>
    </source>
</evidence>
<name>A0A183AE60_9TREM</name>
<evidence type="ECO:0000313" key="6">
    <source>
        <dbReference type="WBParaSite" id="ECPE_0000525701-mRNA-1"/>
    </source>
</evidence>
<dbReference type="SUPFAM" id="SSF50998">
    <property type="entry name" value="Quinoprotein alcohol dehydrogenase-like"/>
    <property type="match status" value="1"/>
</dbReference>
<keyword evidence="2" id="KW-0677">Repeat</keyword>
<dbReference type="WBParaSite" id="ECPE_0000525701-mRNA-1">
    <property type="protein sequence ID" value="ECPE_0000525701-mRNA-1"/>
    <property type="gene ID" value="ECPE_0000525701"/>
</dbReference>
<gene>
    <name evidence="4" type="ORF">ECPE_LOCUS5245</name>
</gene>
<reference evidence="6" key="1">
    <citation type="submission" date="2016-06" db="UniProtKB">
        <authorList>
            <consortium name="WormBaseParasite"/>
        </authorList>
    </citation>
    <scope>IDENTIFICATION</scope>
</reference>
<dbReference type="PANTHER" id="PTHR13720:SF33">
    <property type="entry name" value="HELP DOMAIN-CONTAINING PROTEIN"/>
    <property type="match status" value="1"/>
</dbReference>
<dbReference type="AlphaFoldDB" id="A0A183AE60"/>
<dbReference type="InterPro" id="IPR036322">
    <property type="entry name" value="WD40_repeat_dom_sf"/>
</dbReference>
<organism evidence="6">
    <name type="scientific">Echinostoma caproni</name>
    <dbReference type="NCBI Taxonomy" id="27848"/>
    <lineage>
        <taxon>Eukaryota</taxon>
        <taxon>Metazoa</taxon>
        <taxon>Spiralia</taxon>
        <taxon>Lophotrochozoa</taxon>
        <taxon>Platyhelminthes</taxon>
        <taxon>Trematoda</taxon>
        <taxon>Digenea</taxon>
        <taxon>Plagiorchiida</taxon>
        <taxon>Echinostomata</taxon>
        <taxon>Echinostomatoidea</taxon>
        <taxon>Echinostomatidae</taxon>
        <taxon>Echinostoma</taxon>
    </lineage>
</organism>
<dbReference type="InterPro" id="IPR011047">
    <property type="entry name" value="Quinoprotein_ADH-like_sf"/>
</dbReference>
<feature type="compositionally biased region" description="Polar residues" evidence="3">
    <location>
        <begin position="1240"/>
        <end position="1250"/>
    </location>
</feature>
<evidence type="ECO:0000313" key="4">
    <source>
        <dbReference type="EMBL" id="VDP74959.1"/>
    </source>
</evidence>
<dbReference type="Pfam" id="PF00400">
    <property type="entry name" value="WD40"/>
    <property type="match status" value="1"/>
</dbReference>
<feature type="region of interest" description="Disordered" evidence="3">
    <location>
        <begin position="1217"/>
        <end position="1259"/>
    </location>
</feature>
<keyword evidence="1" id="KW-0853">WD repeat</keyword>
<dbReference type="Proteomes" id="UP000272942">
    <property type="component" value="Unassembled WGS sequence"/>
</dbReference>
<evidence type="ECO:0000256" key="2">
    <source>
        <dbReference type="ARBA" id="ARBA00022737"/>
    </source>
</evidence>
<dbReference type="InterPro" id="IPR001680">
    <property type="entry name" value="WD40_rpt"/>
</dbReference>
<accession>A0A183AE60</accession>
<dbReference type="InterPro" id="IPR015943">
    <property type="entry name" value="WD40/YVTN_repeat-like_dom_sf"/>
</dbReference>
<dbReference type="EMBL" id="UZAN01042086">
    <property type="protein sequence ID" value="VDP74959.1"/>
    <property type="molecule type" value="Genomic_DNA"/>
</dbReference>
<dbReference type="InterPro" id="IPR050630">
    <property type="entry name" value="WD_repeat_EMAP"/>
</dbReference>
<dbReference type="PANTHER" id="PTHR13720">
    <property type="entry name" value="WD-40 REPEAT PROTEIN"/>
    <property type="match status" value="1"/>
</dbReference>
<dbReference type="Gene3D" id="2.130.10.10">
    <property type="entry name" value="YVTN repeat-like/Quinoprotein amine dehydrogenase"/>
    <property type="match status" value="3"/>
</dbReference>
<evidence type="ECO:0000256" key="3">
    <source>
        <dbReference type="SAM" id="MobiDB-lite"/>
    </source>
</evidence>
<sequence length="1259" mass="138661">MRIWKMTSVANANIVPDGTQHEEESPCLPTVDSPLFDLASPGEKLTSVVLKSVPGQLDPDIELACGYRDSGIIRLFHPSQNRLIQEITHHQGCIISALQYSHCGKFLYSADSSGTLAVWRLQSNKEPPTVAKLLRTRPKQIAVFSSPSHSKTNTASQIRSILSCCPDEDRMAYIGPSPNVLTIACGPSLQTTVRINLDQLSRRCFPHQPDPLFGTLGVSPITQPILLNFSARCPYSGISNVILATPTGHIFRFHGRDGRLLAYATFGAACLLLRSNRLDSTGDSRDTPVGQTQWSTMAISPDGRFMVLADAARPLLYTTSVRLHLVQPNKQYATTTTPDIRWRLQYKTFSGHLYPVTSVLFTRDQKCCVTIDQGFGLVGGSAIFVWKFSHPYRKVRIGLNRSIDEYASADPRQDYTNKTTTTSYLESPMNKTDCGTNDLSFPKTPPPSVVKGGRASTLNGVISEGELSSVPSEFTSNKQIKPSNPPQSYCHPKWPIAEVENLTSSLTKALDREEALLTFSKYDGCHNAIVRGVIGYAPGGLTVDSLVWDTESGLFVFIAGMFLICEHLETGRQQVYASKYATQSESSDSPNVPRLCSEMLTTMALSCSRRQLAVGSMTKWEVITVGDTTNRTITESTRYQESRSDIILIPLKSCQSKFQFHPNREGADEQETIELGGIKRLPYSKVLREQTSAFGQFRRNPLLLRLTFTQNSRHLITIGEFHASVVGLWCTRTGSLLQCCIIEGALNQVACSSISPEWFVTVGVGNTAVSRSVTGPLVFWKITEFGRFRGDTLVPEGADCGTLAGREFSSAVYITVGDRIHEHSAITCSTASGLRELLVVSDVVGLIYIWNPERRRCLFTWRPGCFEHGLLTTCGPTTLLTGDASGRLCTWHLSVGFSLSANESAQSSRPRHYSDSSEFTDLASTVTVKQIREIRTIQHHSPSAIIVGHFDADGQLGVVGTNDSNLWYIDWSNVNESETTSHTDLADDIAAGVVRLFAGHEDEICALAWWNPQSSISVENPSNTGEFTPLLLTVSAVGTIRAWDVNSRELLCQIRVKNRRTGVEDNRKMAASMTTLEQFQFHCCGLETGGISDGEDVRSGQFIAVGCVAVACADTSLQLFCLHKLRLVSQIPPVSPSENDCTTALHFIGPDHLALGTRNGLIILLTIQQNGRIAVTRVLRDHVNESNDPAQIVELKCYPWSVSRLTTDEIFNGSCSVRSRSKHGGARSDRSTDTTFDLLRSQSNRSTLSESMREEMRFK</sequence>
<dbReference type="SMART" id="SM00320">
    <property type="entry name" value="WD40"/>
    <property type="match status" value="5"/>
</dbReference>
<keyword evidence="5" id="KW-1185">Reference proteome</keyword>
<reference evidence="4 5" key="2">
    <citation type="submission" date="2018-11" db="EMBL/GenBank/DDBJ databases">
        <authorList>
            <consortium name="Pathogen Informatics"/>
        </authorList>
    </citation>
    <scope>NUCLEOTIDE SEQUENCE [LARGE SCALE GENOMIC DNA]</scope>
    <source>
        <strain evidence="4 5">Egypt</strain>
    </source>
</reference>
<dbReference type="OrthoDB" id="6258291at2759"/>
<proteinExistence type="predicted"/>
<protein>
    <submittedName>
        <fullName evidence="6">WD_REPEATS_REGION domain-containing protein</fullName>
    </submittedName>
</protein>